<evidence type="ECO:0000256" key="2">
    <source>
        <dbReference type="ARBA" id="ARBA00022692"/>
    </source>
</evidence>
<dbReference type="AlphaFoldDB" id="A0A0W1AMT7"/>
<feature type="transmembrane region" description="Helical" evidence="5">
    <location>
        <begin position="40"/>
        <end position="65"/>
    </location>
</feature>
<accession>A0A0W1AMT7</accession>
<proteinExistence type="predicted"/>
<name>A0A0W1AMT7_9GAMM</name>
<sequence>MEHTSYAYGFWLLVIVNSAIFILFAYSFTTTFKTGRDWRAFGGFSAFVVAYFTEMYGFPLTIYLLSGWLSRYYPGMDLYGHDSGHLLHTLFGLKGDPHFDVFHILSFVFIIGGLWTIASAWGTLYRAQKNHQLATTGLYAKIRHPQYDGFILVMIGFLLQWPTILTLIMFPILVTMYVKLARKEEQETSKEFGEEYQRYAEKTPAFIPNFLNNVSIRRFLCFNFTLHFHWG</sequence>
<dbReference type="InterPro" id="IPR007269">
    <property type="entry name" value="ICMT_MeTrfase"/>
</dbReference>
<keyword evidence="6" id="KW-0489">Methyltransferase</keyword>
<evidence type="ECO:0000313" key="7">
    <source>
        <dbReference type="Proteomes" id="UP000054729"/>
    </source>
</evidence>
<dbReference type="Pfam" id="PF04140">
    <property type="entry name" value="ICMT"/>
    <property type="match status" value="1"/>
</dbReference>
<protein>
    <submittedName>
        <fullName evidence="6">Putative S-isoprenylcysteine methyltransferase</fullName>
    </submittedName>
</protein>
<comment type="subcellular location">
    <subcellularLocation>
        <location evidence="1">Membrane</location>
        <topology evidence="1">Multi-pass membrane protein</topology>
    </subcellularLocation>
</comment>
<keyword evidence="3 5" id="KW-1133">Transmembrane helix</keyword>
<feature type="transmembrane region" description="Helical" evidence="5">
    <location>
        <begin position="6"/>
        <end position="28"/>
    </location>
</feature>
<evidence type="ECO:0000256" key="1">
    <source>
        <dbReference type="ARBA" id="ARBA00004141"/>
    </source>
</evidence>
<dbReference type="Gene3D" id="1.20.120.1630">
    <property type="match status" value="1"/>
</dbReference>
<gene>
    <name evidence="6" type="ORF">Lwal_0464</name>
</gene>
<evidence type="ECO:0000313" key="6">
    <source>
        <dbReference type="EMBL" id="KTD82644.1"/>
    </source>
</evidence>
<dbReference type="STRING" id="66969.Lwal_0464"/>
<evidence type="ECO:0000256" key="5">
    <source>
        <dbReference type="SAM" id="Phobius"/>
    </source>
</evidence>
<keyword evidence="6" id="KW-0808">Transferase</keyword>
<dbReference type="GO" id="GO:0032259">
    <property type="term" value="P:methylation"/>
    <property type="evidence" value="ECO:0007669"/>
    <property type="project" value="UniProtKB-KW"/>
</dbReference>
<organism evidence="6 7">
    <name type="scientific">Legionella waltersii</name>
    <dbReference type="NCBI Taxonomy" id="66969"/>
    <lineage>
        <taxon>Bacteria</taxon>
        <taxon>Pseudomonadati</taxon>
        <taxon>Pseudomonadota</taxon>
        <taxon>Gammaproteobacteria</taxon>
        <taxon>Legionellales</taxon>
        <taxon>Legionellaceae</taxon>
        <taxon>Legionella</taxon>
    </lineage>
</organism>
<dbReference type="GO" id="GO:0004671">
    <property type="term" value="F:protein C-terminal S-isoprenylcysteine carboxyl O-methyltransferase activity"/>
    <property type="evidence" value="ECO:0007669"/>
    <property type="project" value="InterPro"/>
</dbReference>
<dbReference type="EMBL" id="LNZB01000008">
    <property type="protein sequence ID" value="KTD82644.1"/>
    <property type="molecule type" value="Genomic_DNA"/>
</dbReference>
<feature type="transmembrane region" description="Helical" evidence="5">
    <location>
        <begin position="101"/>
        <end position="124"/>
    </location>
</feature>
<dbReference type="PANTHER" id="PTHR12714:SF9">
    <property type="entry name" value="PROTEIN-S-ISOPRENYLCYSTEINE O-METHYLTRANSFERASE"/>
    <property type="match status" value="1"/>
</dbReference>
<dbReference type="RefSeq" id="WP_083500013.1">
    <property type="nucleotide sequence ID" value="NZ_CAAAIQ010000009.1"/>
</dbReference>
<dbReference type="PATRIC" id="fig|66969.6.peg.501"/>
<keyword evidence="4 5" id="KW-0472">Membrane</keyword>
<evidence type="ECO:0000256" key="4">
    <source>
        <dbReference type="ARBA" id="ARBA00023136"/>
    </source>
</evidence>
<reference evidence="6 7" key="1">
    <citation type="submission" date="2015-11" db="EMBL/GenBank/DDBJ databases">
        <title>Genomic analysis of 38 Legionella species identifies large and diverse effector repertoires.</title>
        <authorList>
            <person name="Burstein D."/>
            <person name="Amaro F."/>
            <person name="Zusman T."/>
            <person name="Lifshitz Z."/>
            <person name="Cohen O."/>
            <person name="Gilbert J.A."/>
            <person name="Pupko T."/>
            <person name="Shuman H.A."/>
            <person name="Segal G."/>
        </authorList>
    </citation>
    <scope>NUCLEOTIDE SEQUENCE [LARGE SCALE GENOMIC DNA]</scope>
    <source>
        <strain evidence="6 7">ATCC 51914</strain>
    </source>
</reference>
<dbReference type="GO" id="GO:0016020">
    <property type="term" value="C:membrane"/>
    <property type="evidence" value="ECO:0007669"/>
    <property type="project" value="UniProtKB-SubCell"/>
</dbReference>
<keyword evidence="2 5" id="KW-0812">Transmembrane</keyword>
<comment type="caution">
    <text evidence="6">The sequence shown here is derived from an EMBL/GenBank/DDBJ whole genome shotgun (WGS) entry which is preliminary data.</text>
</comment>
<dbReference type="PANTHER" id="PTHR12714">
    <property type="entry name" value="PROTEIN-S ISOPRENYLCYSTEINE O-METHYLTRANSFERASE"/>
    <property type="match status" value="1"/>
</dbReference>
<dbReference type="OrthoDB" id="9789029at2"/>
<evidence type="ECO:0000256" key="3">
    <source>
        <dbReference type="ARBA" id="ARBA00022989"/>
    </source>
</evidence>
<dbReference type="Proteomes" id="UP000054729">
    <property type="component" value="Unassembled WGS sequence"/>
</dbReference>
<feature type="transmembrane region" description="Helical" evidence="5">
    <location>
        <begin position="150"/>
        <end position="178"/>
    </location>
</feature>
<keyword evidence="7" id="KW-1185">Reference proteome</keyword>